<keyword evidence="2" id="KW-0645">Protease</keyword>
<reference evidence="2 3" key="1">
    <citation type="submission" date="2015-05" db="EMBL/GenBank/DDBJ databases">
        <title>Photobacterium galathea sp. nov.</title>
        <authorList>
            <person name="Machado H."/>
            <person name="Gram L."/>
        </authorList>
    </citation>
    <scope>NUCLEOTIDE SEQUENCE [LARGE SCALE GENOMIC DNA]</scope>
    <source>
        <strain evidence="2 3">DSM 22954</strain>
    </source>
</reference>
<evidence type="ECO:0000256" key="1">
    <source>
        <dbReference type="SAM" id="Phobius"/>
    </source>
</evidence>
<dbReference type="GO" id="GO:0006508">
    <property type="term" value="P:proteolysis"/>
    <property type="evidence" value="ECO:0007669"/>
    <property type="project" value="UniProtKB-KW"/>
</dbReference>
<feature type="transmembrane region" description="Helical" evidence="1">
    <location>
        <begin position="59"/>
        <end position="76"/>
    </location>
</feature>
<accession>A0A0J1K124</accession>
<proteinExistence type="predicted"/>
<name>A0A0J1K124_9GAMM</name>
<keyword evidence="2" id="KW-0378">Hydrolase</keyword>
<dbReference type="PATRIC" id="fig|320778.3.peg.3330"/>
<dbReference type="GO" id="GO:0008233">
    <property type="term" value="F:peptidase activity"/>
    <property type="evidence" value="ECO:0007669"/>
    <property type="project" value="UniProtKB-KW"/>
</dbReference>
<keyword evidence="1" id="KW-0812">Transmembrane</keyword>
<dbReference type="AlphaFoldDB" id="A0A0J1K124"/>
<dbReference type="EMBL" id="LDOU01000015">
    <property type="protein sequence ID" value="KLV08172.1"/>
    <property type="molecule type" value="Genomic_DNA"/>
</dbReference>
<keyword evidence="1" id="KW-1133">Transmembrane helix</keyword>
<evidence type="ECO:0000313" key="2">
    <source>
        <dbReference type="EMBL" id="KLV08172.1"/>
    </source>
</evidence>
<keyword evidence="1" id="KW-0472">Membrane</keyword>
<sequence length="151" mass="16659">MEFITNNLPEVLMILGVIALIIEVAVLGMSTFILLFLGLSLLISGLLMNFSVLDSSLTTALWSNSVITAVLAVILWKPLKRLQENRGTQDIQTDFAELTFTLESDVDDKGLSHYAYSGINWQLKSRSPLKAGTQVTVIKKEVGVMWVDATK</sequence>
<evidence type="ECO:0000313" key="3">
    <source>
        <dbReference type="Proteomes" id="UP000035909"/>
    </source>
</evidence>
<dbReference type="OrthoDB" id="7863671at2"/>
<dbReference type="RefSeq" id="WP_047886061.1">
    <property type="nucleotide sequence ID" value="NZ_CP071326.1"/>
</dbReference>
<comment type="caution">
    <text evidence="2">The sequence shown here is derived from an EMBL/GenBank/DDBJ whole genome shotgun (WGS) entry which is preliminary data.</text>
</comment>
<keyword evidence="3" id="KW-1185">Reference proteome</keyword>
<organism evidence="2 3">
    <name type="scientific">Photobacterium ganghwense</name>
    <dbReference type="NCBI Taxonomy" id="320778"/>
    <lineage>
        <taxon>Bacteria</taxon>
        <taxon>Pseudomonadati</taxon>
        <taxon>Pseudomonadota</taxon>
        <taxon>Gammaproteobacteria</taxon>
        <taxon>Vibrionales</taxon>
        <taxon>Vibrionaceae</taxon>
        <taxon>Photobacterium</taxon>
    </lineage>
</organism>
<feature type="transmembrane region" description="Helical" evidence="1">
    <location>
        <begin position="12"/>
        <end position="39"/>
    </location>
</feature>
<gene>
    <name evidence="2" type="ORF">ABT57_15320</name>
</gene>
<protein>
    <submittedName>
        <fullName evidence="2">Activity regulator of membrane protease YbbK</fullName>
    </submittedName>
</protein>
<dbReference type="STRING" id="320778.ABT57_15320"/>
<dbReference type="Proteomes" id="UP000035909">
    <property type="component" value="Unassembled WGS sequence"/>
</dbReference>